<dbReference type="SMART" id="SM00382">
    <property type="entry name" value="AAA"/>
    <property type="match status" value="1"/>
</dbReference>
<dbReference type="InterPro" id="IPR017871">
    <property type="entry name" value="ABC_transporter-like_CS"/>
</dbReference>
<feature type="transmembrane region" description="Helical" evidence="9">
    <location>
        <begin position="246"/>
        <end position="273"/>
    </location>
</feature>
<keyword evidence="7 9" id="KW-1133">Transmembrane helix</keyword>
<gene>
    <name evidence="12" type="ORF">HMP0721_1427</name>
</gene>
<protein>
    <submittedName>
        <fullName evidence="12">ABC transporter, ATP-binding protein</fullName>
    </submittedName>
</protein>
<dbReference type="STRING" id="887929.HMP0721_1427"/>
<reference evidence="12 13" key="1">
    <citation type="submission" date="2010-12" db="EMBL/GenBank/DDBJ databases">
        <authorList>
            <person name="Muzny D."/>
            <person name="Qin X."/>
            <person name="Deng J."/>
            <person name="Jiang H."/>
            <person name="Liu Y."/>
            <person name="Qu J."/>
            <person name="Song X.-Z."/>
            <person name="Zhang L."/>
            <person name="Thornton R."/>
            <person name="Coyle M."/>
            <person name="Francisco L."/>
            <person name="Jackson L."/>
            <person name="Javaid M."/>
            <person name="Korchina V."/>
            <person name="Kovar C."/>
            <person name="Mata R."/>
            <person name="Mathew T."/>
            <person name="Ngo R."/>
            <person name="Nguyen L."/>
            <person name="Nguyen N."/>
            <person name="Okwuonu G."/>
            <person name="Ongeri F."/>
            <person name="Pham C."/>
            <person name="Simmons D."/>
            <person name="Wilczek-Boney K."/>
            <person name="Hale W."/>
            <person name="Jakkamsetti A."/>
            <person name="Pham P."/>
            <person name="Ruth R."/>
            <person name="San Lucas F."/>
            <person name="Warren J."/>
            <person name="Zhang J."/>
            <person name="Zhao Z."/>
            <person name="Zhou C."/>
            <person name="Zhu D."/>
            <person name="Lee S."/>
            <person name="Bess C."/>
            <person name="Blankenburg K."/>
            <person name="Forbes L."/>
            <person name="Fu Q."/>
            <person name="Gubbala S."/>
            <person name="Hirani K."/>
            <person name="Jayaseelan J.C."/>
            <person name="Lara F."/>
            <person name="Munidasa M."/>
            <person name="Palculict T."/>
            <person name="Patil S."/>
            <person name="Pu L.-L."/>
            <person name="Saada N."/>
            <person name="Tang L."/>
            <person name="Weissenberger G."/>
            <person name="Zhu Y."/>
            <person name="Hemphill L."/>
            <person name="Shang Y."/>
            <person name="Youmans B."/>
            <person name="Ayvaz T."/>
            <person name="Ross M."/>
            <person name="Santibanez J."/>
            <person name="Aqrawi P."/>
            <person name="Gross S."/>
            <person name="Joshi V."/>
            <person name="Fowler G."/>
            <person name="Nazareth L."/>
            <person name="Reid J."/>
            <person name="Worley K."/>
            <person name="Petrosino J."/>
            <person name="Highlander S."/>
            <person name="Gibbs R."/>
        </authorList>
    </citation>
    <scope>NUCLEOTIDE SEQUENCE [LARGE SCALE GENOMIC DNA]</scope>
    <source>
        <strain evidence="12 13">ATCC 23263</strain>
    </source>
</reference>
<organism evidence="12 13">
    <name type="scientific">Pseudoramibacter alactolyticus ATCC 23263</name>
    <dbReference type="NCBI Taxonomy" id="887929"/>
    <lineage>
        <taxon>Bacteria</taxon>
        <taxon>Bacillati</taxon>
        <taxon>Bacillota</taxon>
        <taxon>Clostridia</taxon>
        <taxon>Eubacteriales</taxon>
        <taxon>Eubacteriaceae</taxon>
        <taxon>Pseudoramibacter</taxon>
    </lineage>
</organism>
<dbReference type="GO" id="GO:0140359">
    <property type="term" value="F:ABC-type transporter activity"/>
    <property type="evidence" value="ECO:0007669"/>
    <property type="project" value="InterPro"/>
</dbReference>
<feature type="transmembrane region" description="Helical" evidence="9">
    <location>
        <begin position="279"/>
        <end position="300"/>
    </location>
</feature>
<dbReference type="InterPro" id="IPR036640">
    <property type="entry name" value="ABC1_TM_sf"/>
</dbReference>
<dbReference type="Pfam" id="PF00005">
    <property type="entry name" value="ABC_tran"/>
    <property type="match status" value="1"/>
</dbReference>
<evidence type="ECO:0000259" key="11">
    <source>
        <dbReference type="PROSITE" id="PS50929"/>
    </source>
</evidence>
<keyword evidence="4 9" id="KW-0812">Transmembrane</keyword>
<name>E6MHE2_9FIRM</name>
<evidence type="ECO:0000256" key="9">
    <source>
        <dbReference type="SAM" id="Phobius"/>
    </source>
</evidence>
<dbReference type="Pfam" id="PF00664">
    <property type="entry name" value="ABC_membrane"/>
    <property type="match status" value="1"/>
</dbReference>
<dbReference type="PROSITE" id="PS00211">
    <property type="entry name" value="ABC_TRANSPORTER_1"/>
    <property type="match status" value="1"/>
</dbReference>
<comment type="caution">
    <text evidence="12">The sequence shown here is derived from an EMBL/GenBank/DDBJ whole genome shotgun (WGS) entry which is preliminary data.</text>
</comment>
<feature type="domain" description="ABC transporter" evidence="10">
    <location>
        <begin position="338"/>
        <end position="573"/>
    </location>
</feature>
<evidence type="ECO:0000313" key="12">
    <source>
        <dbReference type="EMBL" id="EFV01506.1"/>
    </source>
</evidence>
<dbReference type="GO" id="GO:0005524">
    <property type="term" value="F:ATP binding"/>
    <property type="evidence" value="ECO:0007669"/>
    <property type="project" value="UniProtKB-KW"/>
</dbReference>
<dbReference type="InterPro" id="IPR003439">
    <property type="entry name" value="ABC_transporter-like_ATP-bd"/>
</dbReference>
<dbReference type="Proteomes" id="UP000004754">
    <property type="component" value="Unassembled WGS sequence"/>
</dbReference>
<dbReference type="HOGENOM" id="CLU_000604_84_9_9"/>
<evidence type="ECO:0000256" key="1">
    <source>
        <dbReference type="ARBA" id="ARBA00004651"/>
    </source>
</evidence>
<evidence type="ECO:0000256" key="4">
    <source>
        <dbReference type="ARBA" id="ARBA00022692"/>
    </source>
</evidence>
<dbReference type="InterPro" id="IPR027417">
    <property type="entry name" value="P-loop_NTPase"/>
</dbReference>
<feature type="transmembrane region" description="Helical" evidence="9">
    <location>
        <begin position="21"/>
        <end position="42"/>
    </location>
</feature>
<evidence type="ECO:0000259" key="10">
    <source>
        <dbReference type="PROSITE" id="PS50893"/>
    </source>
</evidence>
<dbReference type="PROSITE" id="PS50893">
    <property type="entry name" value="ABC_TRANSPORTER_2"/>
    <property type="match status" value="1"/>
</dbReference>
<dbReference type="GO" id="GO:0016887">
    <property type="term" value="F:ATP hydrolysis activity"/>
    <property type="evidence" value="ECO:0007669"/>
    <property type="project" value="InterPro"/>
</dbReference>
<evidence type="ECO:0000256" key="6">
    <source>
        <dbReference type="ARBA" id="ARBA00022840"/>
    </source>
</evidence>
<dbReference type="AlphaFoldDB" id="E6MHE2"/>
<evidence type="ECO:0000256" key="5">
    <source>
        <dbReference type="ARBA" id="ARBA00022741"/>
    </source>
</evidence>
<evidence type="ECO:0000256" key="7">
    <source>
        <dbReference type="ARBA" id="ARBA00022989"/>
    </source>
</evidence>
<keyword evidence="6 12" id="KW-0067">ATP-binding</keyword>
<dbReference type="FunFam" id="3.40.50.300:FF:000221">
    <property type="entry name" value="Multidrug ABC transporter ATP-binding protein"/>
    <property type="match status" value="1"/>
</dbReference>
<evidence type="ECO:0000256" key="8">
    <source>
        <dbReference type="ARBA" id="ARBA00023136"/>
    </source>
</evidence>
<dbReference type="SUPFAM" id="SSF52540">
    <property type="entry name" value="P-loop containing nucleoside triphosphate hydrolases"/>
    <property type="match status" value="1"/>
</dbReference>
<dbReference type="PANTHER" id="PTHR24221">
    <property type="entry name" value="ATP-BINDING CASSETTE SUB-FAMILY B"/>
    <property type="match status" value="1"/>
</dbReference>
<dbReference type="InterPro" id="IPR003593">
    <property type="entry name" value="AAA+_ATPase"/>
</dbReference>
<dbReference type="GO" id="GO:0005886">
    <property type="term" value="C:plasma membrane"/>
    <property type="evidence" value="ECO:0007669"/>
    <property type="project" value="UniProtKB-SubCell"/>
</dbReference>
<dbReference type="Gene3D" id="3.40.50.300">
    <property type="entry name" value="P-loop containing nucleotide triphosphate hydrolases"/>
    <property type="match status" value="1"/>
</dbReference>
<evidence type="ECO:0000313" key="13">
    <source>
        <dbReference type="Proteomes" id="UP000004754"/>
    </source>
</evidence>
<comment type="subcellular location">
    <subcellularLocation>
        <location evidence="1">Cell membrane</location>
        <topology evidence="1">Multi-pass membrane protein</topology>
    </subcellularLocation>
</comment>
<evidence type="ECO:0000256" key="2">
    <source>
        <dbReference type="ARBA" id="ARBA00022448"/>
    </source>
</evidence>
<feature type="transmembrane region" description="Helical" evidence="9">
    <location>
        <begin position="163"/>
        <end position="184"/>
    </location>
</feature>
<evidence type="ECO:0000256" key="3">
    <source>
        <dbReference type="ARBA" id="ARBA00022475"/>
    </source>
</evidence>
<feature type="domain" description="ABC transmembrane type-1" evidence="11">
    <location>
        <begin position="25"/>
        <end position="308"/>
    </location>
</feature>
<feature type="transmembrane region" description="Helical" evidence="9">
    <location>
        <begin position="62"/>
        <end position="86"/>
    </location>
</feature>
<dbReference type="PANTHER" id="PTHR24221:SF654">
    <property type="entry name" value="ATP-BINDING CASSETTE SUB-FAMILY B MEMBER 6"/>
    <property type="match status" value="1"/>
</dbReference>
<dbReference type="OrthoDB" id="9762778at2"/>
<dbReference type="InterPro" id="IPR039421">
    <property type="entry name" value="Type_1_exporter"/>
</dbReference>
<keyword evidence="5" id="KW-0547">Nucleotide-binding</keyword>
<dbReference type="eggNOG" id="COG1132">
    <property type="taxonomic scope" value="Bacteria"/>
</dbReference>
<keyword evidence="3" id="KW-1003">Cell membrane</keyword>
<sequence length="581" mass="63915">MNQKKSGSFFSDLKEFIVPYRTGYAMSVIISMTGVLCNMLSYATVGKIAGEIFAGEKELSNVIAMVMAAAILKILYGILINVSTWVSHGAAFKTLKDIRFALSDKMLKLPLGYFEENGTGRLKTTLVDRVESVEKTLAHLLPEMTANILIPAAMIIWSFVIDWRVTLCMLIWFALGLALSGGMMKDYEERFKSYTNAEKNMNQAIVEYVGGIEVIKNFNRTASSFRRLEDAVIEHRKNSLSWQKDTLLYSTLTLSVAPFSVFPVLVSGFLFVSDGSLELSSLFLLILLALGVFSPVYKAVSYMDSFASMGTVAQEIREILDSKELVRGGEKISGAPDIRLEHVSFSYSEESPAALNDVSFHVQSGTMLALVGASGSGKSTIAKLMVGYWDKQAGRIDIGGRDINEYAQDELNKLIAYVDQETFLYNTSIMENIRVGRRDATDEEIIEAAKAAGCDDFIRALPEGYQTQAGMAGEMLSGGERQRIAIIRAMVKNAPIMIMDEATSSADPENEAAIQQAMSVSTKGKTLIVVAHRLNTIVHADQIAVIDKGCVIARGTHKELLNNVPEYRKMWEMSGNGEAVK</sequence>
<feature type="transmembrane region" description="Helical" evidence="9">
    <location>
        <begin position="137"/>
        <end position="157"/>
    </location>
</feature>
<dbReference type="RefSeq" id="WP_006598849.1">
    <property type="nucleotide sequence ID" value="NZ_GL622359.1"/>
</dbReference>
<keyword evidence="8 9" id="KW-0472">Membrane</keyword>
<dbReference type="InterPro" id="IPR011527">
    <property type="entry name" value="ABC1_TM_dom"/>
</dbReference>
<keyword evidence="13" id="KW-1185">Reference proteome</keyword>
<accession>E6MHE2</accession>
<dbReference type="Gene3D" id="1.20.1560.10">
    <property type="entry name" value="ABC transporter type 1, transmembrane domain"/>
    <property type="match status" value="1"/>
</dbReference>
<dbReference type="PROSITE" id="PS50929">
    <property type="entry name" value="ABC_TM1F"/>
    <property type="match status" value="1"/>
</dbReference>
<keyword evidence="2" id="KW-0813">Transport</keyword>
<dbReference type="SUPFAM" id="SSF90123">
    <property type="entry name" value="ABC transporter transmembrane region"/>
    <property type="match status" value="1"/>
</dbReference>
<dbReference type="EMBL" id="AEQN01000017">
    <property type="protein sequence ID" value="EFV01506.1"/>
    <property type="molecule type" value="Genomic_DNA"/>
</dbReference>
<proteinExistence type="predicted"/>